<dbReference type="RefSeq" id="WP_035148045.1">
    <property type="nucleotide sequence ID" value="NZ_JAAZWO010000016.1"/>
</dbReference>
<accession>A0A923J0T2</accession>
<evidence type="ECO:0000256" key="2">
    <source>
        <dbReference type="ARBA" id="ARBA00022475"/>
    </source>
</evidence>
<dbReference type="GO" id="GO:0005886">
    <property type="term" value="C:plasma membrane"/>
    <property type="evidence" value="ECO:0007669"/>
    <property type="project" value="UniProtKB-SubCell"/>
</dbReference>
<keyword evidence="2" id="KW-1003">Cell membrane</keyword>
<organism evidence="7 8">
    <name type="scientific">Clostridium tetanomorphum</name>
    <dbReference type="NCBI Taxonomy" id="1553"/>
    <lineage>
        <taxon>Bacteria</taxon>
        <taxon>Bacillati</taxon>
        <taxon>Bacillota</taxon>
        <taxon>Clostridia</taxon>
        <taxon>Eubacteriales</taxon>
        <taxon>Clostridiaceae</taxon>
        <taxon>Clostridium</taxon>
    </lineage>
</organism>
<dbReference type="GO" id="GO:0015171">
    <property type="term" value="F:amino acid transmembrane transporter activity"/>
    <property type="evidence" value="ECO:0007669"/>
    <property type="project" value="TreeGrafter"/>
</dbReference>
<gene>
    <name evidence="7" type="ORF">HGG79_12605</name>
</gene>
<evidence type="ECO:0000256" key="3">
    <source>
        <dbReference type="ARBA" id="ARBA00022692"/>
    </source>
</evidence>
<evidence type="ECO:0000256" key="5">
    <source>
        <dbReference type="ARBA" id="ARBA00023136"/>
    </source>
</evidence>
<reference evidence="7 8" key="1">
    <citation type="submission" date="2020-04" db="EMBL/GenBank/DDBJ databases">
        <title>Genomic insights into acetone-butanol-ethanol (ABE) fermentation by sequencing solventogenic clostridia strains.</title>
        <authorList>
            <person name="Brown S."/>
        </authorList>
    </citation>
    <scope>NUCLEOTIDE SEQUENCE [LARGE SCALE GENOMIC DNA]</scope>
    <source>
        <strain evidence="7 8">DJ011</strain>
    </source>
</reference>
<dbReference type="InterPro" id="IPR001123">
    <property type="entry name" value="LeuE-type"/>
</dbReference>
<feature type="transmembrane region" description="Helical" evidence="6">
    <location>
        <begin position="145"/>
        <end position="167"/>
    </location>
</feature>
<dbReference type="AlphaFoldDB" id="A0A923J0T2"/>
<dbReference type="EMBL" id="JAAZWO010000016">
    <property type="protein sequence ID" value="MBC2398606.1"/>
    <property type="molecule type" value="Genomic_DNA"/>
</dbReference>
<feature type="transmembrane region" description="Helical" evidence="6">
    <location>
        <begin position="12"/>
        <end position="33"/>
    </location>
</feature>
<keyword evidence="3 6" id="KW-0812">Transmembrane</keyword>
<feature type="transmembrane region" description="Helical" evidence="6">
    <location>
        <begin position="39"/>
        <end position="58"/>
    </location>
</feature>
<evidence type="ECO:0000313" key="7">
    <source>
        <dbReference type="EMBL" id="MBC2398606.1"/>
    </source>
</evidence>
<feature type="transmembrane region" description="Helical" evidence="6">
    <location>
        <begin position="70"/>
        <end position="90"/>
    </location>
</feature>
<comment type="caution">
    <text evidence="7">The sequence shown here is derived from an EMBL/GenBank/DDBJ whole genome shotgun (WGS) entry which is preliminary data.</text>
</comment>
<protein>
    <submittedName>
        <fullName evidence="7">LysE family transporter</fullName>
    </submittedName>
</protein>
<feature type="transmembrane region" description="Helical" evidence="6">
    <location>
        <begin position="173"/>
        <end position="193"/>
    </location>
</feature>
<dbReference type="Pfam" id="PF01810">
    <property type="entry name" value="LysE"/>
    <property type="match status" value="1"/>
</dbReference>
<evidence type="ECO:0000313" key="8">
    <source>
        <dbReference type="Proteomes" id="UP000563151"/>
    </source>
</evidence>
<dbReference type="PANTHER" id="PTHR30086">
    <property type="entry name" value="ARGININE EXPORTER PROTEIN ARGO"/>
    <property type="match status" value="1"/>
</dbReference>
<dbReference type="Proteomes" id="UP000563151">
    <property type="component" value="Unassembled WGS sequence"/>
</dbReference>
<evidence type="ECO:0000256" key="6">
    <source>
        <dbReference type="SAM" id="Phobius"/>
    </source>
</evidence>
<proteinExistence type="predicted"/>
<comment type="subcellular location">
    <subcellularLocation>
        <location evidence="1">Cell membrane</location>
        <topology evidence="1">Multi-pass membrane protein</topology>
    </subcellularLocation>
</comment>
<feature type="transmembrane region" description="Helical" evidence="6">
    <location>
        <begin position="110"/>
        <end position="133"/>
    </location>
</feature>
<keyword evidence="8" id="KW-1185">Reference proteome</keyword>
<evidence type="ECO:0000256" key="1">
    <source>
        <dbReference type="ARBA" id="ARBA00004651"/>
    </source>
</evidence>
<sequence length="201" mass="22004">MLLKGFKFGMLLQLAVGPVCIFIFQIATLNGFYIAEKGVFGVVIVDSLFILGAILGIAKIIEKDNVKLGLKIFGASILFIFGFSIILGVFNIKLIPNLSMMNSYNTNSSFMKGVLLTISNPLTIIFWAGVFSSKIVNENMKRKDIYVFGAGAVLSTLSFLTLIAVTGSFTKTFLSVQAMNILNIIVGALLIYFSMKMIRKN</sequence>
<dbReference type="PANTHER" id="PTHR30086:SF20">
    <property type="entry name" value="ARGININE EXPORTER PROTEIN ARGO-RELATED"/>
    <property type="match status" value="1"/>
</dbReference>
<evidence type="ECO:0000256" key="4">
    <source>
        <dbReference type="ARBA" id="ARBA00022989"/>
    </source>
</evidence>
<keyword evidence="4 6" id="KW-1133">Transmembrane helix</keyword>
<keyword evidence="5 6" id="KW-0472">Membrane</keyword>
<name>A0A923J0T2_CLOTT</name>